<comment type="caution">
    <text evidence="1">The sequence shown here is derived from an EMBL/GenBank/DDBJ whole genome shotgun (WGS) entry which is preliminary data.</text>
</comment>
<sequence length="480" mass="55115">MALVFLVDTPESRRKSFREREPETVQAVQNHLKDYNKRRLREAKALKEPAKVPTGWLRYPFNGNAPFTNSSADSSEAAEGNFFEFCAEGPGSRRIRALLQSNDPGCATINAFGGIAINLDNDRYKVLQYMTQAFLPFISFNYRKGFQTQNCEFWDEDGREFMQRALNNELYASILMAVTVSSLIANFGSQDAWAKMRRESLGIISRMLKYHRDITPNFICGLYCLAATFTFTQDYQTAWKYYSLGRKLIQQLGGFNKLSLATRSLMLHRECQTVAGSGHYFPPEVFLEGSDDKEREYRKMMIDVANSTLSTKGGIIPEKICVLSRTSQYMRCGWELLWPEQTNCLRLAEEWYADIPCEDDVLQLAIKLWLGHFYMFCVNRDKKKASADEKMKPVVLKMEEVLTIEFSTLMLWIIGMGVLAGGDFEGQFVTVAGELGVRNWADFQAGTREYLWLEEYEDAKGMPLTRLLEMSKNYKMCTEE</sequence>
<name>A0ACC3AK08_9EURO</name>
<evidence type="ECO:0000313" key="1">
    <source>
        <dbReference type="EMBL" id="KAJ9663885.1"/>
    </source>
</evidence>
<gene>
    <name evidence="1" type="ORF">H2198_000645</name>
</gene>
<reference evidence="1" key="1">
    <citation type="submission" date="2022-10" db="EMBL/GenBank/DDBJ databases">
        <title>Culturing micro-colonial fungi from biological soil crusts in the Mojave desert and describing Neophaeococcomyces mojavensis, and introducing the new genera and species Taxawa tesnikishii.</title>
        <authorList>
            <person name="Kurbessoian T."/>
            <person name="Stajich J.E."/>
        </authorList>
    </citation>
    <scope>NUCLEOTIDE SEQUENCE</scope>
    <source>
        <strain evidence="1">JES_112</strain>
    </source>
</reference>
<protein>
    <submittedName>
        <fullName evidence="1">Uncharacterized protein</fullName>
    </submittedName>
</protein>
<dbReference type="EMBL" id="JAPDRQ010000006">
    <property type="protein sequence ID" value="KAJ9663885.1"/>
    <property type="molecule type" value="Genomic_DNA"/>
</dbReference>
<keyword evidence="2" id="KW-1185">Reference proteome</keyword>
<proteinExistence type="predicted"/>
<evidence type="ECO:0000313" key="2">
    <source>
        <dbReference type="Proteomes" id="UP001172386"/>
    </source>
</evidence>
<organism evidence="1 2">
    <name type="scientific">Neophaeococcomyces mojaviensis</name>
    <dbReference type="NCBI Taxonomy" id="3383035"/>
    <lineage>
        <taxon>Eukaryota</taxon>
        <taxon>Fungi</taxon>
        <taxon>Dikarya</taxon>
        <taxon>Ascomycota</taxon>
        <taxon>Pezizomycotina</taxon>
        <taxon>Eurotiomycetes</taxon>
        <taxon>Chaetothyriomycetidae</taxon>
        <taxon>Chaetothyriales</taxon>
        <taxon>Chaetothyriales incertae sedis</taxon>
        <taxon>Neophaeococcomyces</taxon>
    </lineage>
</organism>
<accession>A0ACC3AK08</accession>
<dbReference type="Proteomes" id="UP001172386">
    <property type="component" value="Unassembled WGS sequence"/>
</dbReference>